<feature type="transmembrane region" description="Helical" evidence="6">
    <location>
        <begin position="358"/>
        <end position="383"/>
    </location>
</feature>
<dbReference type="AlphaFoldDB" id="A0A7C3QSN8"/>
<dbReference type="InterPro" id="IPR001248">
    <property type="entry name" value="Pur-cyt_permease"/>
</dbReference>
<reference evidence="7" key="1">
    <citation type="journal article" date="2020" name="mSystems">
        <title>Genome- and Community-Level Interaction Insights into Carbon Utilization and Element Cycling Functions of Hydrothermarchaeota in Hydrothermal Sediment.</title>
        <authorList>
            <person name="Zhou Z."/>
            <person name="Liu Y."/>
            <person name="Xu W."/>
            <person name="Pan J."/>
            <person name="Luo Z.H."/>
            <person name="Li M."/>
        </authorList>
    </citation>
    <scope>NUCLEOTIDE SEQUENCE [LARGE SCALE GENOMIC DNA]</scope>
    <source>
        <strain evidence="7">SpSt-902</strain>
    </source>
</reference>
<protein>
    <submittedName>
        <fullName evidence="7">Cytosine permease</fullName>
    </submittedName>
</protein>
<proteinExistence type="inferred from homology"/>
<dbReference type="EMBL" id="DTMM01000021">
    <property type="protein sequence ID" value="HFT92571.1"/>
    <property type="molecule type" value="Genomic_DNA"/>
</dbReference>
<feature type="transmembrane region" description="Helical" evidence="6">
    <location>
        <begin position="433"/>
        <end position="454"/>
    </location>
</feature>
<dbReference type="Gene3D" id="1.10.4160.10">
    <property type="entry name" value="Hydantoin permease"/>
    <property type="match status" value="1"/>
</dbReference>
<sequence length="484" mass="53174">MRFWSSWHMDHTGIRPVSPSERTYGFFDLFWNWFGDGANASSWYFGGLLALSGIPFLFWNTFFWTPLIILPWATLAYIAYRYGATTVALARPALGVRGGDLFLGIAETVVQVGWTTVTTYIGSASIVQIWKGSGFSSGPGHTDTSFLVLAILLIGVLQGVVATLGPGAIKILKWISSLLLLVFGGVETYEVLSRWSLSQILSYRHTAPAFSPVQLVDISFINIWTWLQVGDFARFSRTRNVAVWGSWLGIWFGQAWFVLVGAAGVIGLGLASGQLSADDSDPSRLMARLGLSGIALSVIFLSSVSVSASNLYGAGMALLALQNRQGKSPNPTRSLAVVSAVQILTAFIPLMFTSFIQYFIAFLTTIGGIFIPLWSLVLADYLFNRKRNLDAQSLFDPSFHSRYWGRGGFNPAGFFALGVGIAFYYTVPHFFPQAVQMTGVALPTILWTGGMYLITLRWMGEGTVCALEKDAEEEWELQKRGEDV</sequence>
<evidence type="ECO:0000313" key="7">
    <source>
        <dbReference type="EMBL" id="HFT92571.1"/>
    </source>
</evidence>
<feature type="transmembrane region" description="Helical" evidence="6">
    <location>
        <begin position="248"/>
        <end position="271"/>
    </location>
</feature>
<evidence type="ECO:0000256" key="4">
    <source>
        <dbReference type="ARBA" id="ARBA00022989"/>
    </source>
</evidence>
<accession>A0A7C3QSN8</accession>
<keyword evidence="3 6" id="KW-0812">Transmembrane</keyword>
<dbReference type="PANTHER" id="PTHR30569">
    <property type="entry name" value="CYTOSINE TRANSPORTER CODB"/>
    <property type="match status" value="1"/>
</dbReference>
<evidence type="ECO:0000256" key="5">
    <source>
        <dbReference type="ARBA" id="ARBA00023136"/>
    </source>
</evidence>
<feature type="transmembrane region" description="Helical" evidence="6">
    <location>
        <begin position="333"/>
        <end position="352"/>
    </location>
</feature>
<feature type="transmembrane region" description="Helical" evidence="6">
    <location>
        <begin position="291"/>
        <end position="321"/>
    </location>
</feature>
<keyword evidence="5 6" id="KW-0472">Membrane</keyword>
<evidence type="ECO:0000256" key="1">
    <source>
        <dbReference type="ARBA" id="ARBA00004141"/>
    </source>
</evidence>
<evidence type="ECO:0000256" key="6">
    <source>
        <dbReference type="SAM" id="Phobius"/>
    </source>
</evidence>
<evidence type="ECO:0000256" key="3">
    <source>
        <dbReference type="ARBA" id="ARBA00022692"/>
    </source>
</evidence>
<evidence type="ECO:0000256" key="2">
    <source>
        <dbReference type="ARBA" id="ARBA00008974"/>
    </source>
</evidence>
<comment type="caution">
    <text evidence="7">The sequence shown here is derived from an EMBL/GenBank/DDBJ whole genome shotgun (WGS) entry which is preliminary data.</text>
</comment>
<dbReference type="Pfam" id="PF02133">
    <property type="entry name" value="Transp_cyt_pur"/>
    <property type="match status" value="1"/>
</dbReference>
<feature type="transmembrane region" description="Helical" evidence="6">
    <location>
        <begin position="56"/>
        <end position="80"/>
    </location>
</feature>
<dbReference type="GO" id="GO:0015209">
    <property type="term" value="F:cytosine transmembrane transporter activity"/>
    <property type="evidence" value="ECO:0007669"/>
    <property type="project" value="InterPro"/>
</dbReference>
<feature type="transmembrane region" description="Helical" evidence="6">
    <location>
        <begin position="101"/>
        <end position="126"/>
    </location>
</feature>
<dbReference type="InterPro" id="IPR030191">
    <property type="entry name" value="CodB"/>
</dbReference>
<gene>
    <name evidence="7" type="ORF">ENX03_01260</name>
</gene>
<name>A0A7C3QSN8_9BACT</name>
<feature type="transmembrane region" description="Helical" evidence="6">
    <location>
        <begin position="146"/>
        <end position="164"/>
    </location>
</feature>
<comment type="subcellular location">
    <subcellularLocation>
        <location evidence="1">Membrane</location>
        <topology evidence="1">Multi-pass membrane protein</topology>
    </subcellularLocation>
</comment>
<keyword evidence="4 6" id="KW-1133">Transmembrane helix</keyword>
<organism evidence="7">
    <name type="scientific">Leptospirillum ferriphilum</name>
    <dbReference type="NCBI Taxonomy" id="178606"/>
    <lineage>
        <taxon>Bacteria</taxon>
        <taxon>Pseudomonadati</taxon>
        <taxon>Nitrospirota</taxon>
        <taxon>Nitrospiria</taxon>
        <taxon>Nitrospirales</taxon>
        <taxon>Nitrospiraceae</taxon>
        <taxon>Leptospirillum</taxon>
    </lineage>
</organism>
<dbReference type="GO" id="GO:0005886">
    <property type="term" value="C:plasma membrane"/>
    <property type="evidence" value="ECO:0007669"/>
    <property type="project" value="TreeGrafter"/>
</dbReference>
<comment type="similarity">
    <text evidence="2">Belongs to the purine-cytosine permease (2.A.39) family.</text>
</comment>
<dbReference type="PANTHER" id="PTHR30569:SF0">
    <property type="entry name" value="CYTOSINE PERMEASE"/>
    <property type="match status" value="1"/>
</dbReference>
<feature type="transmembrane region" description="Helical" evidence="6">
    <location>
        <begin position="403"/>
        <end position="427"/>
    </location>
</feature>